<keyword evidence="4" id="KW-1185">Reference proteome</keyword>
<keyword evidence="1" id="KW-0472">Membrane</keyword>
<dbReference type="AlphaFoldDB" id="A0A8H2PXN8"/>
<evidence type="ECO:0000313" key="4">
    <source>
        <dbReference type="Proteomes" id="UP000316560"/>
    </source>
</evidence>
<dbReference type="Proteomes" id="UP000316560">
    <property type="component" value="Unassembled WGS sequence"/>
</dbReference>
<dbReference type="RefSeq" id="WP_246078029.1">
    <property type="nucleotide sequence ID" value="NZ_VFRA01000001.1"/>
</dbReference>
<sequence length="266" mass="27759">MPQNHSLRGQIAGQSAISAVIEAQSHRAPRGRFARVFGSSPLTDEGKAHYRGAVGELLVGSILDRLGHSWDVLHGVPLGSTSLDHFAVGRAGVFALVVVNCQSAEVAFSGDDLIVAKSISGALTEARESARHVAGALSAALNAPIAVTAVLVLVEPTKVSGLLAPEDVNVLTSSQLEQWLLAAPAILSGAAVAEISGAAEANGTWPEPQSVAHEARNLTRAFVRIHHDVRTAAVRRFLWVVAALVATIFSLWAVVMILTSLVVNSG</sequence>
<proteinExistence type="predicted"/>
<evidence type="ECO:0000313" key="3">
    <source>
        <dbReference type="EMBL" id="TQO18968.1"/>
    </source>
</evidence>
<gene>
    <name evidence="3" type="ORF">FB472_0500</name>
</gene>
<reference evidence="3 4" key="1">
    <citation type="submission" date="2019-06" db="EMBL/GenBank/DDBJ databases">
        <title>Sequencing the genomes of 1000 actinobacteria strains.</title>
        <authorList>
            <person name="Klenk H.-P."/>
        </authorList>
    </citation>
    <scope>NUCLEOTIDE SEQUENCE [LARGE SCALE GENOMIC DNA]</scope>
    <source>
        <strain evidence="3 4">DSM 21947</strain>
    </source>
</reference>
<keyword evidence="1" id="KW-1133">Transmembrane helix</keyword>
<comment type="caution">
    <text evidence="3">The sequence shown here is derived from an EMBL/GenBank/DDBJ whole genome shotgun (WGS) entry which is preliminary data.</text>
</comment>
<dbReference type="Pfam" id="PF08378">
    <property type="entry name" value="NERD"/>
    <property type="match status" value="1"/>
</dbReference>
<accession>A0A8H2PXN8</accession>
<organism evidence="3 4">
    <name type="scientific">Rhodoglobus vestalii</name>
    <dbReference type="NCBI Taxonomy" id="193384"/>
    <lineage>
        <taxon>Bacteria</taxon>
        <taxon>Bacillati</taxon>
        <taxon>Actinomycetota</taxon>
        <taxon>Actinomycetes</taxon>
        <taxon>Micrococcales</taxon>
        <taxon>Microbacteriaceae</taxon>
        <taxon>Rhodoglobus</taxon>
    </lineage>
</organism>
<name>A0A8H2PXN8_9MICO</name>
<dbReference type="EMBL" id="VFRA01000001">
    <property type="protein sequence ID" value="TQO18968.1"/>
    <property type="molecule type" value="Genomic_DNA"/>
</dbReference>
<protein>
    <recommendedName>
        <fullName evidence="2">NERD domain-containing protein</fullName>
    </recommendedName>
</protein>
<dbReference type="InterPro" id="IPR011528">
    <property type="entry name" value="NERD"/>
</dbReference>
<feature type="transmembrane region" description="Helical" evidence="1">
    <location>
        <begin position="237"/>
        <end position="263"/>
    </location>
</feature>
<evidence type="ECO:0000256" key="1">
    <source>
        <dbReference type="SAM" id="Phobius"/>
    </source>
</evidence>
<keyword evidence="1" id="KW-0812">Transmembrane</keyword>
<feature type="domain" description="NERD" evidence="2">
    <location>
        <begin position="51"/>
        <end position="153"/>
    </location>
</feature>
<evidence type="ECO:0000259" key="2">
    <source>
        <dbReference type="Pfam" id="PF08378"/>
    </source>
</evidence>